<dbReference type="STRING" id="235985.SAMN05414137_1055"/>
<accession>A0A1H7LSX4</accession>
<evidence type="ECO:0000313" key="2">
    <source>
        <dbReference type="EMBL" id="SEL01457.1"/>
    </source>
</evidence>
<keyword evidence="3" id="KW-1185">Reference proteome</keyword>
<dbReference type="OrthoDB" id="3855400at2"/>
<evidence type="ECO:0008006" key="4">
    <source>
        <dbReference type="Google" id="ProtNLM"/>
    </source>
</evidence>
<protein>
    <recommendedName>
        <fullName evidence="4">PPE family protein</fullName>
    </recommendedName>
</protein>
<dbReference type="SUPFAM" id="SSF140453">
    <property type="entry name" value="EsxAB dimer-like"/>
    <property type="match status" value="1"/>
</dbReference>
<dbReference type="EMBL" id="FOAZ01000005">
    <property type="protein sequence ID" value="SEL01457.1"/>
    <property type="molecule type" value="Genomic_DNA"/>
</dbReference>
<evidence type="ECO:0000256" key="1">
    <source>
        <dbReference type="SAM" id="MobiDB-lite"/>
    </source>
</evidence>
<feature type="region of interest" description="Disordered" evidence="1">
    <location>
        <begin position="351"/>
        <end position="391"/>
    </location>
</feature>
<dbReference type="RefSeq" id="WP_143094286.1">
    <property type="nucleotide sequence ID" value="NZ_BBPN01000065.1"/>
</dbReference>
<reference evidence="3" key="1">
    <citation type="submission" date="2016-10" db="EMBL/GenBank/DDBJ databases">
        <authorList>
            <person name="Varghese N."/>
        </authorList>
    </citation>
    <scope>NUCLEOTIDE SEQUENCE [LARGE SCALE GENOMIC DNA]</scope>
    <source>
        <strain evidence="3">DSM 45096 / BCRC 16803 / CGMCC 4.1857 / CIP 109030 / JCM 12277 / KCTC 19219 / NBRC 100920 / 33214</strain>
    </source>
</reference>
<dbReference type="Proteomes" id="UP000183015">
    <property type="component" value="Unassembled WGS sequence"/>
</dbReference>
<gene>
    <name evidence="2" type="ORF">SAMN05414137_1055</name>
</gene>
<dbReference type="Gene3D" id="1.20.1260.20">
    <property type="entry name" value="PPE superfamily"/>
    <property type="match status" value="1"/>
</dbReference>
<proteinExistence type="predicted"/>
<dbReference type="InterPro" id="IPR038332">
    <property type="entry name" value="PPE_sf"/>
</dbReference>
<dbReference type="InterPro" id="IPR036689">
    <property type="entry name" value="ESAT-6-like_sf"/>
</dbReference>
<feature type="region of interest" description="Disordered" evidence="1">
    <location>
        <begin position="178"/>
        <end position="212"/>
    </location>
</feature>
<sequence length="409" mass="43399">MIANADPSTLDTVAARWAAIDVALRQAQDDLAHHTRAATAHWSGAAADAFSARAEQLHASLGNGADFASHACSGVSYAADALRQAHDTMPPEPASLEGVIGVEQASTVGTSASALHEQQRRLAVTVMERLEAKYDAAAQMFGMPASLDQSVDIGRFPPEGGHTRSSKTNKEPLLHISEANRGQPRAINSQPGSGALGLNKNSPQPTSPQPAPFENAVLTLEHSSGEGPLEHMQPISSQSFQPGFLMQNRGSPLATDTGAVRNTYPPFSHANPEVIETHPSTRLGKMPNLTTPAEALTPNHGETTRPATTSPLFGSPEESGVNTHPPETITEVTGGLVRDSRTRMSATVRQGGIDKPFSTGISGTPAYPGHLATESPTGSHDRQRKRPRYLVEDSDTWLSHRRTNPSVIT</sequence>
<dbReference type="AlphaFoldDB" id="A0A1H7LSX4"/>
<organism evidence="2 3">
    <name type="scientific">Streptacidiphilus jiangxiensis</name>
    <dbReference type="NCBI Taxonomy" id="235985"/>
    <lineage>
        <taxon>Bacteria</taxon>
        <taxon>Bacillati</taxon>
        <taxon>Actinomycetota</taxon>
        <taxon>Actinomycetes</taxon>
        <taxon>Kitasatosporales</taxon>
        <taxon>Streptomycetaceae</taxon>
        <taxon>Streptacidiphilus</taxon>
    </lineage>
</organism>
<evidence type="ECO:0000313" key="3">
    <source>
        <dbReference type="Proteomes" id="UP000183015"/>
    </source>
</evidence>
<name>A0A1H7LSX4_STRJI</name>